<comment type="caution">
    <text evidence="1">The sequence shown here is derived from an EMBL/GenBank/DDBJ whole genome shotgun (WGS) entry which is preliminary data.</text>
</comment>
<dbReference type="Pfam" id="PF10116">
    <property type="entry name" value="Host_attach"/>
    <property type="match status" value="1"/>
</dbReference>
<dbReference type="RefSeq" id="WP_320509155.1">
    <property type="nucleotide sequence ID" value="NZ_JAXCLW010000003.1"/>
</dbReference>
<proteinExistence type="predicted"/>
<dbReference type="EMBL" id="JAXCLW010000003">
    <property type="protein sequence ID" value="MDY0884103.1"/>
    <property type="molecule type" value="Genomic_DNA"/>
</dbReference>
<organism evidence="1 2">
    <name type="scientific">Dongia soli</name>
    <dbReference type="NCBI Taxonomy" id="600628"/>
    <lineage>
        <taxon>Bacteria</taxon>
        <taxon>Pseudomonadati</taxon>
        <taxon>Pseudomonadota</taxon>
        <taxon>Alphaproteobacteria</taxon>
        <taxon>Rhodospirillales</taxon>
        <taxon>Dongiaceae</taxon>
        <taxon>Dongia</taxon>
    </lineage>
</organism>
<accession>A0ABU5EF66</accession>
<reference evidence="1 2" key="1">
    <citation type="journal article" date="2016" name="Antonie Van Leeuwenhoek">
        <title>Dongia soli sp. nov., isolated from soil from Dokdo, Korea.</title>
        <authorList>
            <person name="Kim D.U."/>
            <person name="Lee H."/>
            <person name="Kim H."/>
            <person name="Kim S.G."/>
            <person name="Ka J.O."/>
        </authorList>
    </citation>
    <scope>NUCLEOTIDE SEQUENCE [LARGE SCALE GENOMIC DNA]</scope>
    <source>
        <strain evidence="1 2">D78</strain>
    </source>
</reference>
<dbReference type="InterPro" id="IPR019291">
    <property type="entry name" value="Host_attachment_protein"/>
</dbReference>
<gene>
    <name evidence="1" type="ORF">SMD27_14750</name>
</gene>
<evidence type="ECO:0000313" key="2">
    <source>
        <dbReference type="Proteomes" id="UP001279642"/>
    </source>
</evidence>
<dbReference type="Proteomes" id="UP001279642">
    <property type="component" value="Unassembled WGS sequence"/>
</dbReference>
<keyword evidence="2" id="KW-1185">Reference proteome</keyword>
<name>A0ABU5EF66_9PROT</name>
<evidence type="ECO:0000313" key="1">
    <source>
        <dbReference type="EMBL" id="MDY0884103.1"/>
    </source>
</evidence>
<protein>
    <submittedName>
        <fullName evidence="1">Host attachment protein</fullName>
    </submittedName>
</protein>
<sequence length="161" mass="17977">MTIMVKHSTSWILVADASYAQLWASHRRGQVRALGTISRIRPPLDVLREFIAEPAAGDPRPAAAPPLVGRSLPDKDLREASDVHLNKCDWFAGELAQYLERCMQWHEFQHLVLVAPTNMLLALRGNLSGAMRSMVGVEVDQDLIKSSRTQIQARLRSLAIN</sequence>